<sequence length="327" mass="34740">MSTLPINPGITDVVKAYKFLRGRVRHTPTEYSHALSVKAGAPVYLKLENQQLCGSFKLRGALYKMNSLTPEERALGVVTCSSGNHGQGVAMAAQELKIKTKIFVPNACPETKKEAIRWRGGDFVELIVADGDYDFTEKTAHEYAAAHGVTYVSSFEDAAVVAGQGTAGFEMFTDEPDIELLLVPAGGGGLMNGIAIAAKALNPDVEIWGVQTDTSNPWVVSWEEGRVKEVEYGETLADGLAGGIPQSLLSLAKLRVKGILEVTEAELAAAIAFVHREQHMVIEGAGAVGIAALLAGKAPVRGRKTGIVISGGNIDETKLLKVLAENN</sequence>
<dbReference type="Gene3D" id="3.40.50.1100">
    <property type="match status" value="2"/>
</dbReference>
<evidence type="ECO:0000313" key="7">
    <source>
        <dbReference type="Proteomes" id="UP000093044"/>
    </source>
</evidence>
<evidence type="ECO:0000313" key="6">
    <source>
        <dbReference type="EMBL" id="ANZ44314.1"/>
    </source>
</evidence>
<keyword evidence="4" id="KW-0456">Lyase</keyword>
<dbReference type="Proteomes" id="UP000093044">
    <property type="component" value="Chromosome"/>
</dbReference>
<comment type="cofactor">
    <cofactor evidence="1">
        <name>pyridoxal 5'-phosphate</name>
        <dbReference type="ChEBI" id="CHEBI:597326"/>
    </cofactor>
</comment>
<dbReference type="STRING" id="1197717.BED41_03945"/>
<feature type="domain" description="Tryptophan synthase beta chain-like PALP" evidence="5">
    <location>
        <begin position="23"/>
        <end position="311"/>
    </location>
</feature>
<evidence type="ECO:0000259" key="5">
    <source>
        <dbReference type="Pfam" id="PF00291"/>
    </source>
</evidence>
<dbReference type="GO" id="GO:0004794">
    <property type="term" value="F:threonine deaminase activity"/>
    <property type="evidence" value="ECO:0007669"/>
    <property type="project" value="TreeGrafter"/>
</dbReference>
<keyword evidence="7" id="KW-1185">Reference proteome</keyword>
<dbReference type="AlphaFoldDB" id="A0A1B2I2X0"/>
<protein>
    <submittedName>
        <fullName evidence="6">Serine/threonine dehydratase</fullName>
    </submittedName>
</protein>
<dbReference type="EMBL" id="CP016757">
    <property type="protein sequence ID" value="ANZ44314.1"/>
    <property type="molecule type" value="Genomic_DNA"/>
</dbReference>
<dbReference type="PANTHER" id="PTHR48078">
    <property type="entry name" value="THREONINE DEHYDRATASE, MITOCHONDRIAL-RELATED"/>
    <property type="match status" value="1"/>
</dbReference>
<dbReference type="SUPFAM" id="SSF53686">
    <property type="entry name" value="Tryptophan synthase beta subunit-like PLP-dependent enzymes"/>
    <property type="match status" value="1"/>
</dbReference>
<gene>
    <name evidence="6" type="ORF">BED41_03945</name>
</gene>
<dbReference type="OrthoDB" id="9811476at2"/>
<evidence type="ECO:0000256" key="4">
    <source>
        <dbReference type="ARBA" id="ARBA00023239"/>
    </source>
</evidence>
<dbReference type="GO" id="GO:0006567">
    <property type="term" value="P:L-threonine catabolic process"/>
    <property type="evidence" value="ECO:0007669"/>
    <property type="project" value="TreeGrafter"/>
</dbReference>
<dbReference type="Pfam" id="PF00291">
    <property type="entry name" value="PALP"/>
    <property type="match status" value="1"/>
</dbReference>
<name>A0A1B2I2X0_9BACT</name>
<evidence type="ECO:0000256" key="2">
    <source>
        <dbReference type="ARBA" id="ARBA00010869"/>
    </source>
</evidence>
<organism evidence="6 7">
    <name type="scientific">Cloacibacillus porcorum</name>
    <dbReference type="NCBI Taxonomy" id="1197717"/>
    <lineage>
        <taxon>Bacteria</taxon>
        <taxon>Thermotogati</taxon>
        <taxon>Synergistota</taxon>
        <taxon>Synergistia</taxon>
        <taxon>Synergistales</taxon>
        <taxon>Synergistaceae</taxon>
        <taxon>Cloacibacillus</taxon>
    </lineage>
</organism>
<dbReference type="PANTHER" id="PTHR48078:SF6">
    <property type="entry name" value="L-THREONINE DEHYDRATASE CATABOLIC TDCB"/>
    <property type="match status" value="1"/>
</dbReference>
<dbReference type="FunFam" id="3.40.50.1100:FF:000005">
    <property type="entry name" value="Threonine dehydratase catabolic"/>
    <property type="match status" value="1"/>
</dbReference>
<dbReference type="InterPro" id="IPR036052">
    <property type="entry name" value="TrpB-like_PALP_sf"/>
</dbReference>
<dbReference type="GO" id="GO:0003941">
    <property type="term" value="F:L-serine ammonia-lyase activity"/>
    <property type="evidence" value="ECO:0007669"/>
    <property type="project" value="TreeGrafter"/>
</dbReference>
<dbReference type="InterPro" id="IPR050147">
    <property type="entry name" value="Ser/Thr_Dehydratase"/>
</dbReference>
<evidence type="ECO:0000256" key="1">
    <source>
        <dbReference type="ARBA" id="ARBA00001933"/>
    </source>
</evidence>
<dbReference type="KEGG" id="cpor:BED41_03945"/>
<accession>A0A1B2I2X0</accession>
<dbReference type="CDD" id="cd01562">
    <property type="entry name" value="Thr-dehyd"/>
    <property type="match status" value="1"/>
</dbReference>
<keyword evidence="3" id="KW-0663">Pyridoxal phosphate</keyword>
<proteinExistence type="inferred from homology"/>
<dbReference type="InterPro" id="IPR001926">
    <property type="entry name" value="TrpB-like_PALP"/>
</dbReference>
<reference evidence="6" key="1">
    <citation type="submission" date="2016-08" db="EMBL/GenBank/DDBJ databases">
        <title>Complete genome of Cloacibacillus porcorum.</title>
        <authorList>
            <person name="Looft T."/>
            <person name="Bayles D.O."/>
            <person name="Alt D.P."/>
        </authorList>
    </citation>
    <scope>NUCLEOTIDE SEQUENCE [LARGE SCALE GENOMIC DNA]</scope>
    <source>
        <strain evidence="6">CL-84</strain>
    </source>
</reference>
<comment type="similarity">
    <text evidence="2">Belongs to the serine/threonine dehydratase family.</text>
</comment>
<evidence type="ECO:0000256" key="3">
    <source>
        <dbReference type="ARBA" id="ARBA00022898"/>
    </source>
</evidence>
<dbReference type="GO" id="GO:0006565">
    <property type="term" value="P:L-serine catabolic process"/>
    <property type="evidence" value="ECO:0007669"/>
    <property type="project" value="TreeGrafter"/>
</dbReference>
<dbReference type="GO" id="GO:0009097">
    <property type="term" value="P:isoleucine biosynthetic process"/>
    <property type="evidence" value="ECO:0007669"/>
    <property type="project" value="TreeGrafter"/>
</dbReference>